<comment type="caution">
    <text evidence="1">The sequence shown here is derived from an EMBL/GenBank/DDBJ whole genome shotgun (WGS) entry which is preliminary data.</text>
</comment>
<dbReference type="AlphaFoldDB" id="A0A9W8AML1"/>
<evidence type="ECO:0000313" key="2">
    <source>
        <dbReference type="Proteomes" id="UP001150925"/>
    </source>
</evidence>
<evidence type="ECO:0000313" key="1">
    <source>
        <dbReference type="EMBL" id="KAJ1962226.1"/>
    </source>
</evidence>
<reference evidence="1" key="1">
    <citation type="submission" date="2022-07" db="EMBL/GenBank/DDBJ databases">
        <title>Phylogenomic reconstructions and comparative analyses of Kickxellomycotina fungi.</title>
        <authorList>
            <person name="Reynolds N.K."/>
            <person name="Stajich J.E."/>
            <person name="Barry K."/>
            <person name="Grigoriev I.V."/>
            <person name="Crous P."/>
            <person name="Smith M.E."/>
        </authorList>
    </citation>
    <scope>NUCLEOTIDE SEQUENCE</scope>
    <source>
        <strain evidence="1">RSA 1196</strain>
    </source>
</reference>
<gene>
    <name evidence="1" type="ORF">IWQ62_003599</name>
</gene>
<protein>
    <submittedName>
        <fullName evidence="1">Uncharacterized protein</fullName>
    </submittedName>
</protein>
<accession>A0A9W8AML1</accession>
<sequence>MEPESAQYSIPKFPRCVPAYFTHWADTQPVNGHVLATVAIDPTDIYPLGRCRGTNLGDVLWVYVV</sequence>
<organism evidence="1 2">
    <name type="scientific">Dispira parvispora</name>
    <dbReference type="NCBI Taxonomy" id="1520584"/>
    <lineage>
        <taxon>Eukaryota</taxon>
        <taxon>Fungi</taxon>
        <taxon>Fungi incertae sedis</taxon>
        <taxon>Zoopagomycota</taxon>
        <taxon>Kickxellomycotina</taxon>
        <taxon>Dimargaritomycetes</taxon>
        <taxon>Dimargaritales</taxon>
        <taxon>Dimargaritaceae</taxon>
        <taxon>Dispira</taxon>
    </lineage>
</organism>
<name>A0A9W8AML1_9FUNG</name>
<dbReference type="EMBL" id="JANBPY010000996">
    <property type="protein sequence ID" value="KAJ1962226.1"/>
    <property type="molecule type" value="Genomic_DNA"/>
</dbReference>
<dbReference type="Proteomes" id="UP001150925">
    <property type="component" value="Unassembled WGS sequence"/>
</dbReference>
<proteinExistence type="predicted"/>
<feature type="non-terminal residue" evidence="1">
    <location>
        <position position="65"/>
    </location>
</feature>
<keyword evidence="2" id="KW-1185">Reference proteome</keyword>